<reference evidence="3 4" key="1">
    <citation type="journal article" date="2010" name="Nat. Biotechnol.">
        <title>Genome sequence of the model mushroom Schizophyllum commune.</title>
        <authorList>
            <person name="Ohm R.A."/>
            <person name="de Jong J.F."/>
            <person name="Lugones L.G."/>
            <person name="Aerts A."/>
            <person name="Kothe E."/>
            <person name="Stajich J.E."/>
            <person name="de Vries R.P."/>
            <person name="Record E."/>
            <person name="Levasseur A."/>
            <person name="Baker S.E."/>
            <person name="Bartholomew K.A."/>
            <person name="Coutinho P.M."/>
            <person name="Erdmann S."/>
            <person name="Fowler T.J."/>
            <person name="Gathman A.C."/>
            <person name="Lombard V."/>
            <person name="Henrissat B."/>
            <person name="Knabe N."/>
            <person name="Kuees U."/>
            <person name="Lilly W.W."/>
            <person name="Lindquist E."/>
            <person name="Lucas S."/>
            <person name="Magnuson J.K."/>
            <person name="Piumi F."/>
            <person name="Raudaskoski M."/>
            <person name="Salamov A."/>
            <person name="Schmutz J."/>
            <person name="Schwarze F.W.M.R."/>
            <person name="vanKuyk P.A."/>
            <person name="Horton J.S."/>
            <person name="Grigoriev I.V."/>
            <person name="Woesten H.A.B."/>
        </authorList>
    </citation>
    <scope>NUCLEOTIDE SEQUENCE [LARGE SCALE GENOMIC DNA]</scope>
    <source>
        <strain evidence="4">H4-8 / FGSC 9210</strain>
    </source>
</reference>
<dbReference type="InterPro" id="IPR013902">
    <property type="entry name" value="Mug135-like_C"/>
</dbReference>
<dbReference type="AlphaFoldDB" id="D8Q7V5"/>
<evidence type="ECO:0000256" key="1">
    <source>
        <dbReference type="ARBA" id="ARBA00005788"/>
    </source>
</evidence>
<keyword evidence="4" id="KW-1185">Reference proteome</keyword>
<dbReference type="KEGG" id="scm:SCHCO_02749369"/>
<name>D8Q7V5_SCHCM</name>
<organism evidence="4">
    <name type="scientific">Schizophyllum commune (strain H4-8 / FGSC 9210)</name>
    <name type="common">Split gill fungus</name>
    <dbReference type="NCBI Taxonomy" id="578458"/>
    <lineage>
        <taxon>Eukaryota</taxon>
        <taxon>Fungi</taxon>
        <taxon>Dikarya</taxon>
        <taxon>Basidiomycota</taxon>
        <taxon>Agaricomycotina</taxon>
        <taxon>Agaricomycetes</taxon>
        <taxon>Agaricomycetidae</taxon>
        <taxon>Agaricales</taxon>
        <taxon>Schizophyllaceae</taxon>
        <taxon>Schizophyllum</taxon>
    </lineage>
</organism>
<dbReference type="GeneID" id="9587596"/>
<protein>
    <recommendedName>
        <fullName evidence="2">Mug135-like C-terminal domain-containing protein</fullName>
    </recommendedName>
</protein>
<dbReference type="RefSeq" id="XP_003030989.1">
    <property type="nucleotide sequence ID" value="XM_003030943.1"/>
</dbReference>
<gene>
    <name evidence="3" type="ORF">SCHCODRAFT_109884</name>
</gene>
<dbReference type="EMBL" id="GL377307">
    <property type="protein sequence ID" value="EFI96086.1"/>
    <property type="molecule type" value="Genomic_DNA"/>
</dbReference>
<dbReference type="VEuPathDB" id="FungiDB:SCHCODRAFT_02749369"/>
<evidence type="ECO:0000259" key="2">
    <source>
        <dbReference type="Pfam" id="PF08593"/>
    </source>
</evidence>
<evidence type="ECO:0000313" key="4">
    <source>
        <dbReference type="Proteomes" id="UP000007431"/>
    </source>
</evidence>
<dbReference type="Pfam" id="PF08593">
    <property type="entry name" value="Mug135_C"/>
    <property type="match status" value="1"/>
</dbReference>
<sequence>MAQNVPAPNPAVNGAPGPVTLPASIDEQKAAIDYAELLAKKVLYAQDGVTVDQFLAGLEYMYHVLCGRDERPAERVEFLPQYIGAPVYAQALMASVLRGIEEYHATYKNPIAELEKTLLKCHTQSARTFNRLAGDLHPFEEIPFTDGQIPSQLPNYPPLTNLASILALTPAQKRNYLKGWGLPATGTNNDKIERIKTAVGYRG</sequence>
<dbReference type="InParanoid" id="D8Q7V5"/>
<feature type="domain" description="Mug135-like C-terminal" evidence="2">
    <location>
        <begin position="129"/>
        <end position="202"/>
    </location>
</feature>
<accession>D8Q7V5</accession>
<proteinExistence type="inferred from homology"/>
<evidence type="ECO:0000313" key="3">
    <source>
        <dbReference type="EMBL" id="EFI96086.1"/>
    </source>
</evidence>
<comment type="similarity">
    <text evidence="1">Belongs to the UPF0612 family.</text>
</comment>
<dbReference type="Proteomes" id="UP000007431">
    <property type="component" value="Unassembled WGS sequence"/>
</dbReference>
<feature type="non-terminal residue" evidence="3">
    <location>
        <position position="203"/>
    </location>
</feature>
<dbReference type="HOGENOM" id="CLU_1349589_0_0_1"/>
<dbReference type="OrthoDB" id="3230244at2759"/>